<dbReference type="InterPro" id="IPR012340">
    <property type="entry name" value="NA-bd_OB-fold"/>
</dbReference>
<dbReference type="SUPFAM" id="SSF50249">
    <property type="entry name" value="Nucleic acid-binding proteins"/>
    <property type="match status" value="4"/>
</dbReference>
<feature type="compositionally biased region" description="Low complexity" evidence="6">
    <location>
        <begin position="485"/>
        <end position="495"/>
    </location>
</feature>
<evidence type="ECO:0000256" key="2">
    <source>
        <dbReference type="ARBA" id="ARBA00022723"/>
    </source>
</evidence>
<feature type="non-terminal residue" evidence="9">
    <location>
        <position position="1"/>
    </location>
</feature>
<evidence type="ECO:0000259" key="7">
    <source>
        <dbReference type="Pfam" id="PF02721"/>
    </source>
</evidence>
<evidence type="ECO:0008006" key="11">
    <source>
        <dbReference type="Google" id="ProtNLM"/>
    </source>
</evidence>
<reference evidence="9 10" key="1">
    <citation type="submission" date="2021-05" db="EMBL/GenBank/DDBJ databases">
        <title>Genome Assembly of Synthetic Allotetraploid Brassica napus Reveals Homoeologous Exchanges between Subgenomes.</title>
        <authorList>
            <person name="Davis J.T."/>
        </authorList>
    </citation>
    <scope>NUCLEOTIDE SEQUENCE [LARGE SCALE GENOMIC DNA]</scope>
    <source>
        <strain evidence="10">cv. Da-Ae</strain>
        <tissue evidence="9">Seedling</tissue>
    </source>
</reference>
<comment type="similarity">
    <text evidence="1">Belongs to the replication factor A protein 1 family.</text>
</comment>
<accession>A0ABQ7XEW9</accession>
<keyword evidence="2" id="KW-0479">Metal-binding</keyword>
<proteinExistence type="inferred from homology"/>
<dbReference type="EMBL" id="JAGKQM010000425">
    <property type="protein sequence ID" value="KAH0854431.1"/>
    <property type="molecule type" value="Genomic_DNA"/>
</dbReference>
<keyword evidence="5" id="KW-0238">DNA-binding</keyword>
<feature type="region of interest" description="Disordered" evidence="6">
    <location>
        <begin position="1148"/>
        <end position="1170"/>
    </location>
</feature>
<evidence type="ECO:0000256" key="1">
    <source>
        <dbReference type="ARBA" id="ARBA00005690"/>
    </source>
</evidence>
<evidence type="ECO:0000313" key="9">
    <source>
        <dbReference type="EMBL" id="KAH0854431.1"/>
    </source>
</evidence>
<evidence type="ECO:0000256" key="5">
    <source>
        <dbReference type="ARBA" id="ARBA00023125"/>
    </source>
</evidence>
<evidence type="ECO:0000313" key="10">
    <source>
        <dbReference type="Proteomes" id="UP000824890"/>
    </source>
</evidence>
<protein>
    <recommendedName>
        <fullName evidence="11">Replication factor A C-terminal domain-containing protein</fullName>
    </recommendedName>
</protein>
<feature type="domain" description="Replication factor A C-terminal" evidence="8">
    <location>
        <begin position="934"/>
        <end position="1065"/>
    </location>
</feature>
<dbReference type="CDD" id="cd04476">
    <property type="entry name" value="RPA1_DBD_C"/>
    <property type="match status" value="2"/>
</dbReference>
<dbReference type="CDD" id="cd04480">
    <property type="entry name" value="RPA1_DBD_A_like"/>
    <property type="match status" value="2"/>
</dbReference>
<evidence type="ECO:0000256" key="3">
    <source>
        <dbReference type="ARBA" id="ARBA00022771"/>
    </source>
</evidence>
<dbReference type="InterPro" id="IPR013955">
    <property type="entry name" value="Rep_factor-A_C"/>
</dbReference>
<dbReference type="Pfam" id="PF02721">
    <property type="entry name" value="DUF223"/>
    <property type="match status" value="1"/>
</dbReference>
<dbReference type="PANTHER" id="PTHR47165">
    <property type="entry name" value="OS03G0429900 PROTEIN"/>
    <property type="match status" value="1"/>
</dbReference>
<evidence type="ECO:0000259" key="8">
    <source>
        <dbReference type="Pfam" id="PF08646"/>
    </source>
</evidence>
<comment type="caution">
    <text evidence="9">The sequence shown here is derived from an EMBL/GenBank/DDBJ whole genome shotgun (WGS) entry which is preliminary data.</text>
</comment>
<gene>
    <name evidence="9" type="ORF">HID58_069256</name>
</gene>
<keyword evidence="4" id="KW-0862">Zinc</keyword>
<evidence type="ECO:0000256" key="4">
    <source>
        <dbReference type="ARBA" id="ARBA00022833"/>
    </source>
</evidence>
<feature type="compositionally biased region" description="Polar residues" evidence="6">
    <location>
        <begin position="496"/>
        <end position="515"/>
    </location>
</feature>
<feature type="compositionally biased region" description="Basic and acidic residues" evidence="6">
    <location>
        <begin position="522"/>
        <end position="533"/>
    </location>
</feature>
<dbReference type="InterPro" id="IPR003871">
    <property type="entry name" value="RFA1B/D_OB_1st"/>
</dbReference>
<feature type="region of interest" description="Disordered" evidence="6">
    <location>
        <begin position="1071"/>
        <end position="1119"/>
    </location>
</feature>
<evidence type="ECO:0000256" key="6">
    <source>
        <dbReference type="SAM" id="MobiDB-lite"/>
    </source>
</evidence>
<name>A0ABQ7XEW9_BRANA</name>
<sequence length="1384" mass="154182">SDPFHKISLRPGKDSRPLVELRYKYLLIQTWSLQLRQESENHFFQVTVITMANSQVLLADLKAGRCSNVAEVRLLRFWEAINVRKGGELMSVDMLFVDENSTLTQGSVGANRQLRFRDRLSEGSLYTLTGFDVTRSNTNFRLSDAPFSIWFNEGTKLEKIPASVRPIPYLRSFSGSCHTAKYLSSQTLASSFLLNAIRSTITDRLPGAQRVMLTLRLESGENVCVSMFDSMALAFHAKLDSYGREPKVIIVTSVNPKIVGGRLFLNGTSGTHLYFDSETAAGKDLFDTLPGHGGDPGSSTSKVVHAQKIEPMTISELNQFITTADSQIIEFLCTAKVTGIQQDDGWCYIGCSGCSKKLVREISSFTCASCNETNDVAALRYRVTLSVSDNTDTASFLAFDMEMAKLTNIQASEAAQIVGIGVDAQVDTELPRSLADIVGKTYTFQLKLNDFNFSSKHQTFTISRIFPERVFAPMPAFDGADVPVDAPPEVVAQPPNANVGTTSTVADNPTSSDASTAKRPPPAKDQDDVDKTAPKKAHQVLSRENIEKTMLTAYFAANAKYEEARELTYIQFPSRFVYHSDIKEWTPRKHGTSIGRVPYVHPAAGDLYYLRIIVSVGHLVLSTSPLWALQHLRSIGMPAMRLVFFSDLKSGRCSSVVEARLLRFWEARNVKRGGELMWMDLLMVDVNSTMMQVTISAGRLPQFREMLHAGTMFSVSGFEVSRCAQNFWFTDSSLMIRFNESTSFQKLTEPVSLLPEEAFRFHNQSELIGLANTNTQLPENNTGFELDVDIIGEILSVKSTVCDPPEEKNRVIVTLKLDSDETVTLSFFDSQAVAFHKQLEAMRFDPKVMVVTSINPKIVRGRLFLNATSGTHVYFDKKTRAGDARFYKLIARDTGLPSAAPLLRSYAKVKTMTIADLSSFIVTAESQEIDFLCTGKVVRVDTYKGWCYVACSKCSKKLQRTESAFTCGVCNNSHAVGALLYRVEMAISDDTAEGTFVWFDGVLTKLHSIQASEAAQMLAEDGVNPEDTRLPPFIADMEGKTYTFQVRVTAFNFTEHHKTFTITRIAEDHGRLPVDGVGNNGDDDDDDDNADNPNIKPSPAADDQGGTSKARKKTDAVSSKMVKKARAACNAIATTTLIKHKRTHLHLPTSFHGSKDLDPGAGEPSNNERSLGAYRGTAYDRVNMGVSSTGTHNELTVLTDEIGYVLSRFITLPLYTLHQVIKRQSNRVYPDVHEWLFSHQNGLNRLQLIGLSVANTQPMKKRRVGRPMIISARLTASASASGTKGHKPCDKWDIVHHVHRVEHYYGMQKQLVYRRTEMQNSLVYVAREVEESDYCGQKFLISRSEPPHEALAHSAYPNFLHNYRDKDYLKERAVLTPTNIPYMR</sequence>
<feature type="domain" description="Replication protein A 70 kDa DNA-binding subunit B/D first OB fold" evidence="7">
    <location>
        <begin position="71"/>
        <end position="159"/>
    </location>
</feature>
<dbReference type="Proteomes" id="UP000824890">
    <property type="component" value="Unassembled WGS sequence"/>
</dbReference>
<organism evidence="9 10">
    <name type="scientific">Brassica napus</name>
    <name type="common">Rape</name>
    <dbReference type="NCBI Taxonomy" id="3708"/>
    <lineage>
        <taxon>Eukaryota</taxon>
        <taxon>Viridiplantae</taxon>
        <taxon>Streptophyta</taxon>
        <taxon>Embryophyta</taxon>
        <taxon>Tracheophyta</taxon>
        <taxon>Spermatophyta</taxon>
        <taxon>Magnoliopsida</taxon>
        <taxon>eudicotyledons</taxon>
        <taxon>Gunneridae</taxon>
        <taxon>Pentapetalae</taxon>
        <taxon>rosids</taxon>
        <taxon>malvids</taxon>
        <taxon>Brassicales</taxon>
        <taxon>Brassicaceae</taxon>
        <taxon>Brassiceae</taxon>
        <taxon>Brassica</taxon>
    </lineage>
</organism>
<dbReference type="InterPro" id="IPR047192">
    <property type="entry name" value="Euk_RPA1_DBD_C"/>
</dbReference>
<feature type="domain" description="Replication factor A C-terminal" evidence="8">
    <location>
        <begin position="332"/>
        <end position="456"/>
    </location>
</feature>
<dbReference type="Gene3D" id="2.40.50.140">
    <property type="entry name" value="Nucleic acid-binding proteins"/>
    <property type="match status" value="6"/>
</dbReference>
<dbReference type="Pfam" id="PF08646">
    <property type="entry name" value="Rep_fac-A_C"/>
    <property type="match status" value="2"/>
</dbReference>
<keyword evidence="3" id="KW-0863">Zinc-finger</keyword>
<keyword evidence="10" id="KW-1185">Reference proteome</keyword>
<feature type="compositionally biased region" description="Acidic residues" evidence="6">
    <location>
        <begin position="1081"/>
        <end position="1090"/>
    </location>
</feature>
<dbReference type="PANTHER" id="PTHR47165:SF4">
    <property type="entry name" value="OS03G0429900 PROTEIN"/>
    <property type="match status" value="1"/>
</dbReference>
<feature type="region of interest" description="Disordered" evidence="6">
    <location>
        <begin position="485"/>
        <end position="539"/>
    </location>
</feature>